<accession>A0A558GXP2</accession>
<evidence type="ECO:0000313" key="1">
    <source>
        <dbReference type="EMBL" id="TVU61606.1"/>
    </source>
</evidence>
<proteinExistence type="predicted"/>
<protein>
    <submittedName>
        <fullName evidence="1">Uncharacterized protein</fullName>
    </submittedName>
</protein>
<sequence>MTDLHFTKAHAAAVLRFEIGTFSEETPLHGYTEAEYQTFARRLSYLIDADVHWVTIEDAWQAFQDLVAVANCTHEDINLNRSGSIDNRQELTERIESKLAEDIRHILERSSFRAHWELAA</sequence>
<gene>
    <name evidence="1" type="ORF">FQP90_13785</name>
</gene>
<dbReference type="Proteomes" id="UP000316500">
    <property type="component" value="Unassembled WGS sequence"/>
</dbReference>
<dbReference type="EMBL" id="VNFK01000010">
    <property type="protein sequence ID" value="TVU61606.1"/>
    <property type="molecule type" value="Genomic_DNA"/>
</dbReference>
<evidence type="ECO:0000313" key="2">
    <source>
        <dbReference type="Proteomes" id="UP000316500"/>
    </source>
</evidence>
<dbReference type="RefSeq" id="WP_144651418.1">
    <property type="nucleotide sequence ID" value="NZ_VNFK01000010.1"/>
</dbReference>
<reference evidence="1 2" key="1">
    <citation type="submission" date="2019-07" db="EMBL/GenBank/DDBJ databases">
        <title>Diversity of Bacteria from Kongsfjorden, Arctic.</title>
        <authorList>
            <person name="Yu Y."/>
        </authorList>
    </citation>
    <scope>NUCLEOTIDE SEQUENCE [LARGE SCALE GENOMIC DNA]</scope>
    <source>
        <strain evidence="1 2">SM1928</strain>
    </source>
</reference>
<comment type="caution">
    <text evidence="1">The sequence shown here is derived from an EMBL/GenBank/DDBJ whole genome shotgun (WGS) entry which is preliminary data.</text>
</comment>
<organism evidence="1 2">
    <name type="scientific">Paenarthrobacter nitroguajacolicus</name>
    <name type="common">Arthrobacter nitroguajacolicus</name>
    <dbReference type="NCBI Taxonomy" id="211146"/>
    <lineage>
        <taxon>Bacteria</taxon>
        <taxon>Bacillati</taxon>
        <taxon>Actinomycetota</taxon>
        <taxon>Actinomycetes</taxon>
        <taxon>Micrococcales</taxon>
        <taxon>Micrococcaceae</taxon>
        <taxon>Paenarthrobacter</taxon>
    </lineage>
</organism>
<dbReference type="AlphaFoldDB" id="A0A558GXP2"/>
<name>A0A558GXP2_PAENT</name>